<reference evidence="1 2" key="1">
    <citation type="submission" date="2017-04" db="EMBL/GenBank/DDBJ databases">
        <authorList>
            <person name="Afonso C.L."/>
            <person name="Miller P.J."/>
            <person name="Scott M.A."/>
            <person name="Spackman E."/>
            <person name="Goraichik I."/>
            <person name="Dimitrov K.M."/>
            <person name="Suarez D.L."/>
            <person name="Swayne D.E."/>
        </authorList>
    </citation>
    <scope>NUCLEOTIDE SEQUENCE [LARGE SCALE GENOMIC DNA]</scope>
    <source>
        <strain evidence="1 2">B5P</strain>
    </source>
</reference>
<dbReference type="RefSeq" id="WP_085465195.1">
    <property type="nucleotide sequence ID" value="NZ_FXBL01000004.1"/>
</dbReference>
<dbReference type="InterPro" id="IPR038396">
    <property type="entry name" value="SpoIIAA-like_sf"/>
</dbReference>
<evidence type="ECO:0000313" key="1">
    <source>
        <dbReference type="EMBL" id="SMH46338.1"/>
    </source>
</evidence>
<accession>A0A1X7P5Z8</accession>
<dbReference type="Proteomes" id="UP000193083">
    <property type="component" value="Unassembled WGS sequence"/>
</dbReference>
<dbReference type="InterPro" id="IPR021866">
    <property type="entry name" value="SpoIIAA-like"/>
</dbReference>
<evidence type="ECO:0000313" key="2">
    <source>
        <dbReference type="Proteomes" id="UP000193083"/>
    </source>
</evidence>
<dbReference type="Gene3D" id="3.40.50.10600">
    <property type="entry name" value="SpoIIaa-like domains"/>
    <property type="match status" value="1"/>
</dbReference>
<dbReference type="AlphaFoldDB" id="A0A1X7P5Z8"/>
<dbReference type="Pfam" id="PF11964">
    <property type="entry name" value="SpoIIAA-like"/>
    <property type="match status" value="1"/>
</dbReference>
<organism evidence="1 2">
    <name type="scientific">Mesorhizobium australicum</name>
    <dbReference type="NCBI Taxonomy" id="536018"/>
    <lineage>
        <taxon>Bacteria</taxon>
        <taxon>Pseudomonadati</taxon>
        <taxon>Pseudomonadota</taxon>
        <taxon>Alphaproteobacteria</taxon>
        <taxon>Hyphomicrobiales</taxon>
        <taxon>Phyllobacteriaceae</taxon>
        <taxon>Mesorhizobium</taxon>
    </lineage>
</organism>
<dbReference type="OrthoDB" id="5457369at2"/>
<protein>
    <submittedName>
        <fullName evidence="1">SpoIIAA-like</fullName>
    </submittedName>
</protein>
<keyword evidence="2" id="KW-1185">Reference proteome</keyword>
<dbReference type="InterPro" id="IPR036513">
    <property type="entry name" value="STAS_dom_sf"/>
</dbReference>
<dbReference type="SUPFAM" id="SSF52091">
    <property type="entry name" value="SpoIIaa-like"/>
    <property type="match status" value="1"/>
</dbReference>
<gene>
    <name evidence="1" type="ORF">SAMN02982922_3361</name>
</gene>
<name>A0A1X7P5Z8_9HYPH</name>
<dbReference type="EMBL" id="FXBL01000004">
    <property type="protein sequence ID" value="SMH46338.1"/>
    <property type="molecule type" value="Genomic_DNA"/>
</dbReference>
<proteinExistence type="predicted"/>
<sequence>MHALDPIPTVRRLETDNDQVFAIEIYGRTTSADAENLFGLLEGAYALHDRIDILVRATDYEGADWGEISQRTVAEGRRHAEEHVRRCAVVGGPDWTTRIGGFFSADIPVELRYFPPEREQDAWSWLDAREIRQRL</sequence>